<sequence length="263" mass="30183">MCKDDAENFTVSIAKKLNKPNFINSANLTANVCKAFSLIKLITKNLDDDEQHYFMASSIEEKKRFHDLVSIFITLPLSCNYNYPAQYHNEVYAKVFTFQYQHIAKFIFRHAQQVADVAMIYNIVKKINNNNSYFSIKDVTNIYYNKLINDRVSVEEVLDSICRTLYKKKMISIAKDAAKAANLYNKVKELNDKDTQSPILEIKDAIRISKMSSGAQNIIVTSITQPLYKKKMISIAKDAAKAANLYNKVKELNDKDTQSLFLE</sequence>
<protein>
    <submittedName>
        <fullName evidence="1">Uncharacterized protein</fullName>
    </submittedName>
</protein>
<reference evidence="1 2" key="1">
    <citation type="journal article" date="2022" name="Microorganisms">
        <title>Assembly and Comparison of Ca. Neoehrlichia mikurensis Genomes.</title>
        <authorList>
            <person name="Azagi T."/>
            <person name="Dirks R.P."/>
            <person name="Yebra-Pimentel E.S."/>
            <person name="Schaap P.J."/>
            <person name="Koehorst J.J."/>
            <person name="Esser H.J."/>
            <person name="Sprong H."/>
        </authorList>
    </citation>
    <scope>NUCLEOTIDE SEQUENCE [LARGE SCALE GENOMIC DNA]</scope>
    <source>
        <strain evidence="1">18-2804</strain>
    </source>
</reference>
<gene>
    <name evidence="1" type="ORF">LUA81_04295</name>
</gene>
<accession>A0ABY5EZX9</accession>
<evidence type="ECO:0000313" key="1">
    <source>
        <dbReference type="EMBL" id="UTO56298.1"/>
    </source>
</evidence>
<keyword evidence="2" id="KW-1185">Reference proteome</keyword>
<proteinExistence type="predicted"/>
<organism evidence="1 2">
    <name type="scientific">Neoehrlichia mikurensis</name>
    <dbReference type="NCBI Taxonomy" id="89586"/>
    <lineage>
        <taxon>Bacteria</taxon>
        <taxon>Pseudomonadati</taxon>
        <taxon>Pseudomonadota</taxon>
        <taxon>Alphaproteobacteria</taxon>
        <taxon>Rickettsiales</taxon>
        <taxon>Anaplasmataceae</taxon>
        <taxon>Candidatus Neoehrlichia</taxon>
    </lineage>
</organism>
<name>A0ABY5EZX9_9RICK</name>
<dbReference type="Proteomes" id="UP001059985">
    <property type="component" value="Chromosome"/>
</dbReference>
<evidence type="ECO:0000313" key="2">
    <source>
        <dbReference type="Proteomes" id="UP001059985"/>
    </source>
</evidence>
<dbReference type="EMBL" id="CP089285">
    <property type="protein sequence ID" value="UTO56298.1"/>
    <property type="molecule type" value="Genomic_DNA"/>
</dbReference>
<dbReference type="RefSeq" id="WP_254841933.1">
    <property type="nucleotide sequence ID" value="NZ_CP089285.1"/>
</dbReference>